<dbReference type="Gene3D" id="2.40.400.10">
    <property type="entry name" value="Acetoacetate decarboxylase-like"/>
    <property type="match status" value="1"/>
</dbReference>
<reference evidence="1 2" key="1">
    <citation type="submission" date="2015-10" db="EMBL/GenBank/DDBJ databases">
        <title>Draft genome sequence of Streptomyces cellostaticus DSM 40189, type strain for the species Streptomyces cellostaticus.</title>
        <authorList>
            <person name="Ruckert C."/>
            <person name="Winkler A."/>
            <person name="Kalinowski J."/>
            <person name="Kampfer P."/>
            <person name="Glaeser S."/>
        </authorList>
    </citation>
    <scope>NUCLEOTIDE SEQUENCE [LARGE SCALE GENOMIC DNA]</scope>
    <source>
        <strain evidence="1 2">DSM 40189</strain>
    </source>
</reference>
<comment type="caution">
    <text evidence="1">The sequence shown here is derived from an EMBL/GenBank/DDBJ whole genome shotgun (WGS) entry which is preliminary data.</text>
</comment>
<dbReference type="STRING" id="67285.AQI88_00240"/>
<dbReference type="InterPro" id="IPR023375">
    <property type="entry name" value="ADC_dom_sf"/>
</dbReference>
<keyword evidence="2" id="KW-1185">Reference proteome</keyword>
<evidence type="ECO:0008006" key="3">
    <source>
        <dbReference type="Google" id="ProtNLM"/>
    </source>
</evidence>
<sequence length="214" mass="23092">MLVAVWKVSPTAVPDWSLPAGVQPLRSGQWCHTLTCWVDSRADGSVGRELLVLLRVRDEHDTGLCLVEAWGDNAESLAGGQTLWGVAEQPADLLLTGNRIAAQGGRGRAGAAVRARLWPGTPDTAGESEGVFAAHRDRLRLPGRRSLRTRLLQRPFDDRSAAQRIPVRLDGQMRLGQAQLRAAPGGPLDFLAGRRPLTAFSVSDFHCVIGAPAR</sequence>
<dbReference type="EMBL" id="LMWL01000001">
    <property type="protein sequence ID" value="KUM99036.1"/>
    <property type="molecule type" value="Genomic_DNA"/>
</dbReference>
<proteinExistence type="predicted"/>
<gene>
    <name evidence="1" type="ORF">AQI88_00240</name>
</gene>
<accession>A0A124HDZ1</accession>
<protein>
    <recommendedName>
        <fullName evidence="3">Acetoacetate decarboxylase</fullName>
    </recommendedName>
</protein>
<organism evidence="1 2">
    <name type="scientific">Streptomyces cellostaticus</name>
    <dbReference type="NCBI Taxonomy" id="67285"/>
    <lineage>
        <taxon>Bacteria</taxon>
        <taxon>Bacillati</taxon>
        <taxon>Actinomycetota</taxon>
        <taxon>Actinomycetes</taxon>
        <taxon>Kitasatosporales</taxon>
        <taxon>Streptomycetaceae</taxon>
        <taxon>Streptomyces</taxon>
    </lineage>
</organism>
<name>A0A124HDZ1_9ACTN</name>
<dbReference type="AlphaFoldDB" id="A0A124HDZ1"/>
<dbReference type="SUPFAM" id="SSF160104">
    <property type="entry name" value="Acetoacetate decarboxylase-like"/>
    <property type="match status" value="1"/>
</dbReference>
<evidence type="ECO:0000313" key="2">
    <source>
        <dbReference type="Proteomes" id="UP000054241"/>
    </source>
</evidence>
<dbReference type="Proteomes" id="UP000054241">
    <property type="component" value="Unassembled WGS sequence"/>
</dbReference>
<evidence type="ECO:0000313" key="1">
    <source>
        <dbReference type="EMBL" id="KUM99036.1"/>
    </source>
</evidence>